<feature type="compositionally biased region" description="Low complexity" evidence="2">
    <location>
        <begin position="680"/>
        <end position="693"/>
    </location>
</feature>
<feature type="compositionally biased region" description="Polar residues" evidence="2">
    <location>
        <begin position="517"/>
        <end position="546"/>
    </location>
</feature>
<dbReference type="Proteomes" id="UP000000709">
    <property type="component" value="Unassembled WGS sequence"/>
</dbReference>
<dbReference type="RefSeq" id="XP_007377408.1">
    <property type="nucleotide sequence ID" value="XM_007377346.1"/>
</dbReference>
<evidence type="ECO:0000313" key="4">
    <source>
        <dbReference type="EMBL" id="EGW30437.1"/>
    </source>
</evidence>
<proteinExistence type="predicted"/>
<dbReference type="STRING" id="619300.G3AU61"/>
<sequence>MPYEPHNPLTVALPFNFGSDKEYPTEVMAGRFQAWRSIIKELVNYFREYANVQQEIVRQQLRLQQASATLNTSAAVVSGGSSGNSNNTASSVREEASNVVKYFLPVGNGSIRDIPGVLTKYHQQNVTNSSKTLKDINNIIIPKLEELRKDLLVKIKEIKNLQNDFKTNLGKELTETKNLLHMYHQAIEHSNKLDSKLHSNNSSTDPGDVSRFDPYLVKMRLDRQLRRQMQEEGYLHDAYSNLQNAGGKLESIVVMEIQNYVSMFLNLISTESSTLSTFLVPNINNGFLSKESTFEWDAFISRNLPSTNLGVSAVSNNTSTNIKNGTFIDISIPRRRMADLSIPDFDSNLNIAVRSGFLERRSKYLKNYSTAWFVLTCNYIHEFKSNDRKKDPMPSISLPLDSCSVSEHSKDDGKSTGVYKFILVSKSTNGLIHRTHNWVFRTDTYANMIAWFEDIKKLTSLPTPAARARTITNEHPPVRSSTTSPGISRSVSRRTADGARSLNSLTSGDSKRYSRQRPLSQATSIANANRLSSTFSHKNNLSPRLPNMINSDGTIITPVDSFVVSKRNSLSDSSDHLDHHDHHHQHQDPNNSGYQVVANESQHSLPHVQSSNQPSHYSTPPAGYQYYVPANPMQPQQYYDPVQQQYFTITPSMIHPGSVPTMTPSSSKQSQPPPPPPPQQQQQQQQQTTQPQPQYFPVSPSLVPAQAPSNGSDKLPYPSNNHQLELEESEREAEGETPDEISTIKEATVDDKDS</sequence>
<dbReference type="SUPFAM" id="SSF50729">
    <property type="entry name" value="PH domain-like"/>
    <property type="match status" value="1"/>
</dbReference>
<evidence type="ECO:0000313" key="5">
    <source>
        <dbReference type="Proteomes" id="UP000000709"/>
    </source>
</evidence>
<evidence type="ECO:0000256" key="1">
    <source>
        <dbReference type="ARBA" id="ARBA00022553"/>
    </source>
</evidence>
<organism evidence="5">
    <name type="scientific">Spathaspora passalidarum (strain NRRL Y-27907 / 11-Y1)</name>
    <dbReference type="NCBI Taxonomy" id="619300"/>
    <lineage>
        <taxon>Eukaryota</taxon>
        <taxon>Fungi</taxon>
        <taxon>Dikarya</taxon>
        <taxon>Ascomycota</taxon>
        <taxon>Saccharomycotina</taxon>
        <taxon>Pichiomycetes</taxon>
        <taxon>Debaryomycetaceae</taxon>
        <taxon>Spathaspora</taxon>
    </lineage>
</organism>
<feature type="region of interest" description="Disordered" evidence="2">
    <location>
        <begin position="567"/>
        <end position="623"/>
    </location>
</feature>
<feature type="compositionally biased region" description="Polar residues" evidence="2">
    <location>
        <begin position="707"/>
        <end position="723"/>
    </location>
</feature>
<feature type="domain" description="PH" evidence="3">
    <location>
        <begin position="351"/>
        <end position="460"/>
    </location>
</feature>
<dbReference type="eggNOG" id="ENOG502QRAF">
    <property type="taxonomic scope" value="Eukaryota"/>
</dbReference>
<dbReference type="PANTHER" id="PTHR31941:SF16">
    <property type="entry name" value="PHOSPHATIDYLINOSITOL 4,5-BISPHOSPHATE-BINDING PROTEIN SLM1-RELATED"/>
    <property type="match status" value="1"/>
</dbReference>
<dbReference type="InParanoid" id="G3AU61"/>
<dbReference type="InterPro" id="IPR043453">
    <property type="entry name" value="Slm1_PH"/>
</dbReference>
<dbReference type="InterPro" id="IPR046869">
    <property type="entry name" value="SLM1/RGC1-like_PH"/>
</dbReference>
<feature type="region of interest" description="Disordered" evidence="2">
    <location>
        <begin position="468"/>
        <end position="546"/>
    </location>
</feature>
<evidence type="ECO:0000259" key="3">
    <source>
        <dbReference type="PROSITE" id="PS50003"/>
    </source>
</evidence>
<dbReference type="FunCoup" id="G3AU61">
    <property type="interactions" value="147"/>
</dbReference>
<dbReference type="SMART" id="SM00233">
    <property type="entry name" value="PH"/>
    <property type="match status" value="1"/>
</dbReference>
<dbReference type="HOGENOM" id="CLU_013663_0_0_1"/>
<dbReference type="OrthoDB" id="5598057at2759"/>
<dbReference type="CDD" id="cd13311">
    <property type="entry name" value="PH_Slm1"/>
    <property type="match status" value="1"/>
</dbReference>
<dbReference type="PANTHER" id="PTHR31941">
    <property type="entry name" value="CYTOSKELETAL SIGNALING PROTEIN SLM1"/>
    <property type="match status" value="1"/>
</dbReference>
<dbReference type="FunFam" id="2.30.29.30:FF:000328">
    <property type="entry name" value="Phosphatidylinositol 4,5-bisphosphate-binding protein SLM1"/>
    <property type="match status" value="1"/>
</dbReference>
<name>G3AU61_SPAPN</name>
<feature type="compositionally biased region" description="Acidic residues" evidence="2">
    <location>
        <begin position="726"/>
        <end position="739"/>
    </location>
</feature>
<feature type="compositionally biased region" description="Polar residues" evidence="2">
    <location>
        <begin position="589"/>
        <end position="618"/>
    </location>
</feature>
<reference evidence="4 5" key="1">
    <citation type="journal article" date="2011" name="Proc. Natl. Acad. Sci. U.S.A.">
        <title>Comparative genomics of xylose-fermenting fungi for enhanced biofuel production.</title>
        <authorList>
            <person name="Wohlbach D.J."/>
            <person name="Kuo A."/>
            <person name="Sato T.K."/>
            <person name="Potts K.M."/>
            <person name="Salamov A.A."/>
            <person name="LaButti K.M."/>
            <person name="Sun H."/>
            <person name="Clum A."/>
            <person name="Pangilinan J.L."/>
            <person name="Lindquist E.A."/>
            <person name="Lucas S."/>
            <person name="Lapidus A."/>
            <person name="Jin M."/>
            <person name="Gunawan C."/>
            <person name="Balan V."/>
            <person name="Dale B.E."/>
            <person name="Jeffries T.W."/>
            <person name="Zinkel R."/>
            <person name="Barry K.W."/>
            <person name="Grigoriev I.V."/>
            <person name="Gasch A.P."/>
        </authorList>
    </citation>
    <scope>NUCLEOTIDE SEQUENCE [LARGE SCALE GENOMIC DNA]</scope>
    <source>
        <strain evidence="5">NRRL Y-27907 / 11-Y1</strain>
    </source>
</reference>
<feature type="compositionally biased region" description="Polar residues" evidence="2">
    <location>
        <begin position="479"/>
        <end position="490"/>
    </location>
</feature>
<dbReference type="OMA" id="WYVLTCS"/>
<dbReference type="AlphaFoldDB" id="G3AU61"/>
<keyword evidence="1" id="KW-0597">Phosphoprotein</keyword>
<keyword evidence="5" id="KW-1185">Reference proteome</keyword>
<accession>G3AU61</accession>
<dbReference type="InterPro" id="IPR046868">
    <property type="entry name" value="BAR_4"/>
</dbReference>
<dbReference type="GeneID" id="18875470"/>
<dbReference type="Gene3D" id="1.20.1270.60">
    <property type="entry name" value="Arfaptin homology (AH) domain/BAR domain"/>
    <property type="match status" value="1"/>
</dbReference>
<dbReference type="PROSITE" id="PS50003">
    <property type="entry name" value="PH_DOMAIN"/>
    <property type="match status" value="1"/>
</dbReference>
<feature type="compositionally biased region" description="Low complexity" evidence="2">
    <location>
        <begin position="660"/>
        <end position="670"/>
    </location>
</feature>
<feature type="region of interest" description="Disordered" evidence="2">
    <location>
        <begin position="652"/>
        <end position="754"/>
    </location>
</feature>
<dbReference type="Gene3D" id="2.30.29.30">
    <property type="entry name" value="Pleckstrin-homology domain (PH domain)/Phosphotyrosine-binding domain (PTB)"/>
    <property type="match status" value="1"/>
</dbReference>
<gene>
    <name evidence="4" type="ORF">SPAPADRAFT_73167</name>
</gene>
<dbReference type="InterPro" id="IPR027267">
    <property type="entry name" value="AH/BAR_dom_sf"/>
</dbReference>
<dbReference type="EMBL" id="GL996505">
    <property type="protein sequence ID" value="EGW30437.1"/>
    <property type="molecule type" value="Genomic_DNA"/>
</dbReference>
<dbReference type="KEGG" id="spaa:SPAPADRAFT_73167"/>
<dbReference type="Pfam" id="PF20399">
    <property type="entry name" value="PH_20"/>
    <property type="match status" value="1"/>
</dbReference>
<dbReference type="Pfam" id="PF20400">
    <property type="entry name" value="BAR_4"/>
    <property type="match status" value="1"/>
</dbReference>
<evidence type="ECO:0000256" key="2">
    <source>
        <dbReference type="SAM" id="MobiDB-lite"/>
    </source>
</evidence>
<dbReference type="InterPro" id="IPR011993">
    <property type="entry name" value="PH-like_dom_sf"/>
</dbReference>
<dbReference type="InterPro" id="IPR001849">
    <property type="entry name" value="PH_domain"/>
</dbReference>
<protein>
    <recommendedName>
        <fullName evidence="3">PH domain-containing protein</fullName>
    </recommendedName>
</protein>